<organism evidence="1">
    <name type="scientific">marine sediment metagenome</name>
    <dbReference type="NCBI Taxonomy" id="412755"/>
    <lineage>
        <taxon>unclassified sequences</taxon>
        <taxon>metagenomes</taxon>
        <taxon>ecological metagenomes</taxon>
    </lineage>
</organism>
<comment type="caution">
    <text evidence="1">The sequence shown here is derived from an EMBL/GenBank/DDBJ whole genome shotgun (WGS) entry which is preliminary data.</text>
</comment>
<protein>
    <submittedName>
        <fullName evidence="1">Uncharacterized protein</fullName>
    </submittedName>
</protein>
<accession>X1T9T7</accession>
<reference evidence="1" key="1">
    <citation type="journal article" date="2014" name="Front. Microbiol.">
        <title>High frequency of phylogenetically diverse reductive dehalogenase-homologous genes in deep subseafloor sedimentary metagenomes.</title>
        <authorList>
            <person name="Kawai M."/>
            <person name="Futagami T."/>
            <person name="Toyoda A."/>
            <person name="Takaki Y."/>
            <person name="Nishi S."/>
            <person name="Hori S."/>
            <person name="Arai W."/>
            <person name="Tsubouchi T."/>
            <person name="Morono Y."/>
            <person name="Uchiyama I."/>
            <person name="Ito T."/>
            <person name="Fujiyama A."/>
            <person name="Inagaki F."/>
            <person name="Takami H."/>
        </authorList>
    </citation>
    <scope>NUCLEOTIDE SEQUENCE</scope>
    <source>
        <strain evidence="1">Expedition CK06-06</strain>
    </source>
</reference>
<feature type="non-terminal residue" evidence="1">
    <location>
        <position position="1"/>
    </location>
</feature>
<gene>
    <name evidence="1" type="ORF">S12H4_30161</name>
</gene>
<dbReference type="AlphaFoldDB" id="X1T9T7"/>
<evidence type="ECO:0000313" key="1">
    <source>
        <dbReference type="EMBL" id="GAJ02024.1"/>
    </source>
</evidence>
<proteinExistence type="predicted"/>
<sequence length="60" mass="6382">LKEACALVVSNIKALSFDEKRLVLQALHISVMIDGDKVTLSGAVPMRGLSSVSSQARLTI</sequence>
<dbReference type="EMBL" id="BARW01017461">
    <property type="protein sequence ID" value="GAJ02024.1"/>
    <property type="molecule type" value="Genomic_DNA"/>
</dbReference>
<name>X1T9T7_9ZZZZ</name>